<accession>A0A2V1DVR0</accession>
<protein>
    <recommendedName>
        <fullName evidence="2">Zn(2)-C6 fungal-type domain-containing protein</fullName>
    </recommendedName>
</protein>
<dbReference type="SMART" id="SM00066">
    <property type="entry name" value="GAL4"/>
    <property type="match status" value="1"/>
</dbReference>
<keyword evidence="4" id="KW-1185">Reference proteome</keyword>
<evidence type="ECO:0000313" key="3">
    <source>
        <dbReference type="EMBL" id="PVI02199.1"/>
    </source>
</evidence>
<dbReference type="CDD" id="cd00067">
    <property type="entry name" value="GAL4"/>
    <property type="match status" value="1"/>
</dbReference>
<feature type="domain" description="Zn(2)-C6 fungal-type" evidence="2">
    <location>
        <begin position="4"/>
        <end position="34"/>
    </location>
</feature>
<name>A0A2V1DVR0_9PLEO</name>
<evidence type="ECO:0000259" key="2">
    <source>
        <dbReference type="PROSITE" id="PS50048"/>
    </source>
</evidence>
<organism evidence="3 4">
    <name type="scientific">Periconia macrospinosa</name>
    <dbReference type="NCBI Taxonomy" id="97972"/>
    <lineage>
        <taxon>Eukaryota</taxon>
        <taxon>Fungi</taxon>
        <taxon>Dikarya</taxon>
        <taxon>Ascomycota</taxon>
        <taxon>Pezizomycotina</taxon>
        <taxon>Dothideomycetes</taxon>
        <taxon>Pleosporomycetidae</taxon>
        <taxon>Pleosporales</taxon>
        <taxon>Massarineae</taxon>
        <taxon>Periconiaceae</taxon>
        <taxon>Periconia</taxon>
    </lineage>
</organism>
<dbReference type="InterPro" id="IPR036864">
    <property type="entry name" value="Zn2-C6_fun-type_DNA-bd_sf"/>
</dbReference>
<dbReference type="AlphaFoldDB" id="A0A2V1DVR0"/>
<proteinExistence type="predicted"/>
<evidence type="ECO:0000256" key="1">
    <source>
        <dbReference type="ARBA" id="ARBA00023242"/>
    </source>
</evidence>
<dbReference type="Proteomes" id="UP000244855">
    <property type="component" value="Unassembled WGS sequence"/>
</dbReference>
<reference evidence="3 4" key="1">
    <citation type="journal article" date="2018" name="Sci. Rep.">
        <title>Comparative genomics provides insights into the lifestyle and reveals functional heterogeneity of dark septate endophytic fungi.</title>
        <authorList>
            <person name="Knapp D.G."/>
            <person name="Nemeth J.B."/>
            <person name="Barry K."/>
            <person name="Hainaut M."/>
            <person name="Henrissat B."/>
            <person name="Johnson J."/>
            <person name="Kuo A."/>
            <person name="Lim J.H.P."/>
            <person name="Lipzen A."/>
            <person name="Nolan M."/>
            <person name="Ohm R.A."/>
            <person name="Tamas L."/>
            <person name="Grigoriev I.V."/>
            <person name="Spatafora J.W."/>
            <person name="Nagy L.G."/>
            <person name="Kovacs G.M."/>
        </authorList>
    </citation>
    <scope>NUCLEOTIDE SEQUENCE [LARGE SCALE GENOMIC DNA]</scope>
    <source>
        <strain evidence="3 4">DSE2036</strain>
    </source>
</reference>
<sequence>MRKCCIPCANAKRKCDKQKNECQRCIDRNFECTYPTPKRPRRRLNSTGVSTTVDEASAVTQEHLPLPYSTLMSGRGGVIDENYLNTAATSENTLSTSATCPWFLGFDTWVMKHCDVTPTCSTTLQLEPFISSVEEMLRNWVQNGQNSFVHHRLYSHGMPACIADAFTTLLSYMTCTPAVKDTILQIAEERAVKLVNQPAEALHTTTKTAGPYGGSGAALEIWMQLARVQALFVYEFIRLFDGNIRVRASAELQLPILREWLSHLRETIQNFRGDELTSCATQGNGTQSQFDKDYTAATNQWHLWILAECVRRSHLIIDAVANTYETMHKGWAECSGAVMFTARAGLWEAQTATKWARLSNEKKPLLVASLTPGPLLDEYKSEDIDEFAKMYWTFIVGKDKIEYWVERSVSTVGVF</sequence>
<dbReference type="OrthoDB" id="5355161at2759"/>
<evidence type="ECO:0000313" key="4">
    <source>
        <dbReference type="Proteomes" id="UP000244855"/>
    </source>
</evidence>
<dbReference type="GO" id="GO:0008270">
    <property type="term" value="F:zinc ion binding"/>
    <property type="evidence" value="ECO:0007669"/>
    <property type="project" value="InterPro"/>
</dbReference>
<dbReference type="InterPro" id="IPR001138">
    <property type="entry name" value="Zn2Cys6_DnaBD"/>
</dbReference>
<gene>
    <name evidence="3" type="ORF">DM02DRAFT_590015</name>
</gene>
<dbReference type="GO" id="GO:0000981">
    <property type="term" value="F:DNA-binding transcription factor activity, RNA polymerase II-specific"/>
    <property type="evidence" value="ECO:0007669"/>
    <property type="project" value="InterPro"/>
</dbReference>
<keyword evidence="1" id="KW-0539">Nucleus</keyword>
<dbReference type="Gene3D" id="4.10.240.10">
    <property type="entry name" value="Zn(2)-C6 fungal-type DNA-binding domain"/>
    <property type="match status" value="1"/>
</dbReference>
<dbReference type="PROSITE" id="PS50048">
    <property type="entry name" value="ZN2_CY6_FUNGAL_2"/>
    <property type="match status" value="1"/>
</dbReference>
<dbReference type="STRING" id="97972.A0A2V1DVR0"/>
<dbReference type="Pfam" id="PF00172">
    <property type="entry name" value="Zn_clus"/>
    <property type="match status" value="1"/>
</dbReference>
<dbReference type="SUPFAM" id="SSF57701">
    <property type="entry name" value="Zn2/Cys6 DNA-binding domain"/>
    <property type="match status" value="1"/>
</dbReference>
<dbReference type="EMBL" id="KZ805346">
    <property type="protein sequence ID" value="PVI02199.1"/>
    <property type="molecule type" value="Genomic_DNA"/>
</dbReference>